<dbReference type="SUPFAM" id="SSF55811">
    <property type="entry name" value="Nudix"/>
    <property type="match status" value="1"/>
</dbReference>
<dbReference type="Pfam" id="PF00293">
    <property type="entry name" value="NUDIX"/>
    <property type="match status" value="1"/>
</dbReference>
<dbReference type="Proteomes" id="UP001551675">
    <property type="component" value="Unassembled WGS sequence"/>
</dbReference>
<dbReference type="InterPro" id="IPR000086">
    <property type="entry name" value="NUDIX_hydrolase_dom"/>
</dbReference>
<proteinExistence type="predicted"/>
<evidence type="ECO:0000256" key="2">
    <source>
        <dbReference type="ARBA" id="ARBA00022801"/>
    </source>
</evidence>
<keyword evidence="2" id="KW-0378">Hydrolase</keyword>
<accession>A0ABV3GIS3</accession>
<evidence type="ECO:0000313" key="6">
    <source>
        <dbReference type="Proteomes" id="UP001551675"/>
    </source>
</evidence>
<dbReference type="PANTHER" id="PTHR43046:SF12">
    <property type="entry name" value="GDP-MANNOSE MANNOSYL HYDROLASE"/>
    <property type="match status" value="1"/>
</dbReference>
<reference evidence="5 6" key="1">
    <citation type="submission" date="2024-06" db="EMBL/GenBank/DDBJ databases">
        <title>The Natural Products Discovery Center: Release of the First 8490 Sequenced Strains for Exploring Actinobacteria Biosynthetic Diversity.</title>
        <authorList>
            <person name="Kalkreuter E."/>
            <person name="Kautsar S.A."/>
            <person name="Yang D."/>
            <person name="Bader C.D."/>
            <person name="Teijaro C.N."/>
            <person name="Fluegel L."/>
            <person name="Davis C.M."/>
            <person name="Simpson J.R."/>
            <person name="Lauterbach L."/>
            <person name="Steele A.D."/>
            <person name="Gui C."/>
            <person name="Meng S."/>
            <person name="Li G."/>
            <person name="Viehrig K."/>
            <person name="Ye F."/>
            <person name="Su P."/>
            <person name="Kiefer A.F."/>
            <person name="Nichols A."/>
            <person name="Cepeda A.J."/>
            <person name="Yan W."/>
            <person name="Fan B."/>
            <person name="Jiang Y."/>
            <person name="Adhikari A."/>
            <person name="Zheng C.-J."/>
            <person name="Schuster L."/>
            <person name="Cowan T.M."/>
            <person name="Smanski M.J."/>
            <person name="Chevrette M.G."/>
            <person name="De Carvalho L.P.S."/>
            <person name="Shen B."/>
        </authorList>
    </citation>
    <scope>NUCLEOTIDE SEQUENCE [LARGE SCALE GENOMIC DNA]</scope>
    <source>
        <strain evidence="5 6">NPDC050100</strain>
    </source>
</reference>
<dbReference type="RefSeq" id="WP_358135798.1">
    <property type="nucleotide sequence ID" value="NZ_JBFALK010000012.1"/>
</dbReference>
<dbReference type="InterPro" id="IPR015797">
    <property type="entry name" value="NUDIX_hydrolase-like_dom_sf"/>
</dbReference>
<evidence type="ECO:0000313" key="5">
    <source>
        <dbReference type="EMBL" id="MEV0971471.1"/>
    </source>
</evidence>
<comment type="caution">
    <text evidence="5">The sequence shown here is derived from an EMBL/GenBank/DDBJ whole genome shotgun (WGS) entry which is preliminary data.</text>
</comment>
<sequence length="177" mass="19971">MPVPRQILRKSARVLLVDDRDRILLYRALRSIKDPHYAWYTPGGGIQPGETPCVAAARELREEIGHEVAPDALGQIVATSAGDWIRNDGTPMRSEHSFFFLRVPAVHVDVSGMEKHERSLLDVFRWWTSAELRATGDCVLPTDLADLLEFLLSGEVSPEPVVMSWDRQVMRPRTSLL</sequence>
<dbReference type="PANTHER" id="PTHR43046">
    <property type="entry name" value="GDP-MANNOSE MANNOSYL HYDROLASE"/>
    <property type="match status" value="1"/>
</dbReference>
<comment type="cofactor">
    <cofactor evidence="1">
        <name>Mg(2+)</name>
        <dbReference type="ChEBI" id="CHEBI:18420"/>
    </cofactor>
</comment>
<evidence type="ECO:0000259" key="4">
    <source>
        <dbReference type="PROSITE" id="PS51462"/>
    </source>
</evidence>
<protein>
    <submittedName>
        <fullName evidence="5">NUDIX domain-containing protein</fullName>
    </submittedName>
</protein>
<keyword evidence="3" id="KW-0460">Magnesium</keyword>
<name>A0ABV3GIS3_MICGL</name>
<gene>
    <name evidence="5" type="ORF">AB0I59_22855</name>
</gene>
<keyword evidence="6" id="KW-1185">Reference proteome</keyword>
<dbReference type="InterPro" id="IPR020084">
    <property type="entry name" value="NUDIX_hydrolase_CS"/>
</dbReference>
<feature type="domain" description="Nudix hydrolase" evidence="4">
    <location>
        <begin position="7"/>
        <end position="152"/>
    </location>
</feature>
<dbReference type="CDD" id="cd04685">
    <property type="entry name" value="NUDIX_Hydrolase"/>
    <property type="match status" value="1"/>
</dbReference>
<evidence type="ECO:0000256" key="3">
    <source>
        <dbReference type="ARBA" id="ARBA00022842"/>
    </source>
</evidence>
<dbReference type="Gene3D" id="3.90.79.10">
    <property type="entry name" value="Nucleoside Triphosphate Pyrophosphohydrolase"/>
    <property type="match status" value="1"/>
</dbReference>
<evidence type="ECO:0000256" key="1">
    <source>
        <dbReference type="ARBA" id="ARBA00001946"/>
    </source>
</evidence>
<dbReference type="PROSITE" id="PS00893">
    <property type="entry name" value="NUDIX_BOX"/>
    <property type="match status" value="1"/>
</dbReference>
<organism evidence="5 6">
    <name type="scientific">Microtetraspora glauca</name>
    <dbReference type="NCBI Taxonomy" id="1996"/>
    <lineage>
        <taxon>Bacteria</taxon>
        <taxon>Bacillati</taxon>
        <taxon>Actinomycetota</taxon>
        <taxon>Actinomycetes</taxon>
        <taxon>Streptosporangiales</taxon>
        <taxon>Streptosporangiaceae</taxon>
        <taxon>Microtetraspora</taxon>
    </lineage>
</organism>
<dbReference type="PROSITE" id="PS51462">
    <property type="entry name" value="NUDIX"/>
    <property type="match status" value="1"/>
</dbReference>
<dbReference type="EMBL" id="JBFALK010000012">
    <property type="protein sequence ID" value="MEV0971471.1"/>
    <property type="molecule type" value="Genomic_DNA"/>
</dbReference>